<evidence type="ECO:0000313" key="7">
    <source>
        <dbReference type="Proteomes" id="UP000548867"/>
    </source>
</evidence>
<dbReference type="RefSeq" id="WP_183627492.1">
    <property type="nucleotide sequence ID" value="NZ_JACIDX010000015.1"/>
</dbReference>
<dbReference type="InterPro" id="IPR036388">
    <property type="entry name" value="WH-like_DNA-bd_sf"/>
</dbReference>
<proteinExistence type="predicted"/>
<dbReference type="SMART" id="SM00347">
    <property type="entry name" value="HTH_MARR"/>
    <property type="match status" value="1"/>
</dbReference>
<dbReference type="PANTHER" id="PTHR42756">
    <property type="entry name" value="TRANSCRIPTIONAL REGULATOR, MARR"/>
    <property type="match status" value="1"/>
</dbReference>
<protein>
    <submittedName>
        <fullName evidence="6">MarR family transcriptional regulator for hemolysin</fullName>
    </submittedName>
</protein>
<dbReference type="Gene3D" id="1.10.10.10">
    <property type="entry name" value="Winged helix-like DNA-binding domain superfamily/Winged helix DNA-binding domain"/>
    <property type="match status" value="1"/>
</dbReference>
<reference evidence="6 7" key="1">
    <citation type="submission" date="2020-08" db="EMBL/GenBank/DDBJ databases">
        <title>Genomic Encyclopedia of Type Strains, Phase IV (KMG-IV): sequencing the most valuable type-strain genomes for metagenomic binning, comparative biology and taxonomic classification.</title>
        <authorList>
            <person name="Goeker M."/>
        </authorList>
    </citation>
    <scope>NUCLEOTIDE SEQUENCE [LARGE SCALE GENOMIC DNA]</scope>
    <source>
        <strain evidence="6 7">DSM 27057</strain>
    </source>
</reference>
<dbReference type="Proteomes" id="UP000548867">
    <property type="component" value="Unassembled WGS sequence"/>
</dbReference>
<evidence type="ECO:0000256" key="1">
    <source>
        <dbReference type="ARBA" id="ARBA00023015"/>
    </source>
</evidence>
<keyword evidence="1" id="KW-0805">Transcription regulation</keyword>
<dbReference type="GO" id="GO:0003700">
    <property type="term" value="F:DNA-binding transcription factor activity"/>
    <property type="evidence" value="ECO:0007669"/>
    <property type="project" value="InterPro"/>
</dbReference>
<dbReference type="PANTHER" id="PTHR42756:SF1">
    <property type="entry name" value="TRANSCRIPTIONAL REPRESSOR OF EMRAB OPERON"/>
    <property type="match status" value="1"/>
</dbReference>
<accession>A0A7W6CIT3</accession>
<keyword evidence="2" id="KW-0238">DNA-binding</keyword>
<dbReference type="InterPro" id="IPR023187">
    <property type="entry name" value="Tscrpt_reg_MarR-type_CS"/>
</dbReference>
<dbReference type="GO" id="GO:0003677">
    <property type="term" value="F:DNA binding"/>
    <property type="evidence" value="ECO:0007669"/>
    <property type="project" value="UniProtKB-KW"/>
</dbReference>
<dbReference type="PROSITE" id="PS50995">
    <property type="entry name" value="HTH_MARR_2"/>
    <property type="match status" value="1"/>
</dbReference>
<evidence type="ECO:0000313" key="6">
    <source>
        <dbReference type="EMBL" id="MBB3956627.1"/>
    </source>
</evidence>
<evidence type="ECO:0000256" key="3">
    <source>
        <dbReference type="ARBA" id="ARBA00023163"/>
    </source>
</evidence>
<dbReference type="SUPFAM" id="SSF46785">
    <property type="entry name" value="Winged helix' DNA-binding domain"/>
    <property type="match status" value="1"/>
</dbReference>
<dbReference type="AlphaFoldDB" id="A0A7W6CIT3"/>
<evidence type="ECO:0000256" key="2">
    <source>
        <dbReference type="ARBA" id="ARBA00023125"/>
    </source>
</evidence>
<feature type="region of interest" description="Disordered" evidence="4">
    <location>
        <begin position="1"/>
        <end position="93"/>
    </location>
</feature>
<dbReference type="Pfam" id="PF01047">
    <property type="entry name" value="MarR"/>
    <property type="match status" value="1"/>
</dbReference>
<comment type="caution">
    <text evidence="6">The sequence shown here is derived from an EMBL/GenBank/DDBJ whole genome shotgun (WGS) entry which is preliminary data.</text>
</comment>
<dbReference type="InterPro" id="IPR000835">
    <property type="entry name" value="HTH_MarR-typ"/>
</dbReference>
<evidence type="ECO:0000256" key="4">
    <source>
        <dbReference type="SAM" id="MobiDB-lite"/>
    </source>
</evidence>
<gene>
    <name evidence="6" type="ORF">GGR38_003593</name>
</gene>
<evidence type="ECO:0000259" key="5">
    <source>
        <dbReference type="PROSITE" id="PS50995"/>
    </source>
</evidence>
<keyword evidence="3" id="KW-0804">Transcription</keyword>
<sequence>MAKPPPVRPAGYTSDPASGMDRDMTDEQNGDGNQADQHKGEEVQSGRSARKRGPKAAPPKVAQPKPVRLTNFSPDDADRHLMNYRRSSGDQSSDRHFRITRSLVVAARLWRKVANERIKPLNQTMARWETLFHVAYSGADLTQSELARMINVEGPTMVRMLDSLARDGLIDREQSAQDRRVTVNRITPAGRLAIKEIMAITNDLRGEILEDIDPERLAVTYEVLSQILKRLGQMR</sequence>
<dbReference type="PRINTS" id="PR00598">
    <property type="entry name" value="HTHMARR"/>
</dbReference>
<feature type="compositionally biased region" description="Low complexity" evidence="4">
    <location>
        <begin position="58"/>
        <end position="67"/>
    </location>
</feature>
<dbReference type="PROSITE" id="PS01117">
    <property type="entry name" value="HTH_MARR_1"/>
    <property type="match status" value="1"/>
</dbReference>
<organism evidence="6 7">
    <name type="scientific">Novosphingobium sediminicola</name>
    <dbReference type="NCBI Taxonomy" id="563162"/>
    <lineage>
        <taxon>Bacteria</taxon>
        <taxon>Pseudomonadati</taxon>
        <taxon>Pseudomonadota</taxon>
        <taxon>Alphaproteobacteria</taxon>
        <taxon>Sphingomonadales</taxon>
        <taxon>Sphingomonadaceae</taxon>
        <taxon>Novosphingobium</taxon>
    </lineage>
</organism>
<feature type="domain" description="HTH marR-type" evidence="5">
    <location>
        <begin position="96"/>
        <end position="233"/>
    </location>
</feature>
<dbReference type="EMBL" id="JACIDX010000015">
    <property type="protein sequence ID" value="MBB3956627.1"/>
    <property type="molecule type" value="Genomic_DNA"/>
</dbReference>
<name>A0A7W6CIT3_9SPHN</name>
<dbReference type="InterPro" id="IPR036390">
    <property type="entry name" value="WH_DNA-bd_sf"/>
</dbReference>
<keyword evidence="7" id="KW-1185">Reference proteome</keyword>